<evidence type="ECO:0000256" key="1">
    <source>
        <dbReference type="ARBA" id="ARBA00022448"/>
    </source>
</evidence>
<evidence type="ECO:0000256" key="3">
    <source>
        <dbReference type="ARBA" id="ARBA00022892"/>
    </source>
</evidence>
<evidence type="ECO:0000256" key="5">
    <source>
        <dbReference type="ARBA" id="ARBA00038167"/>
    </source>
</evidence>
<dbReference type="InParanoid" id="A0A1Y1Y883"/>
<dbReference type="GO" id="GO:0005794">
    <property type="term" value="C:Golgi apparatus"/>
    <property type="evidence" value="ECO:0007669"/>
    <property type="project" value="UniProtKB-SubCell"/>
</dbReference>
<dbReference type="InterPro" id="IPR011012">
    <property type="entry name" value="Longin-like_dom_sf"/>
</dbReference>
<keyword evidence="3 6" id="KW-0931">ER-Golgi transport</keyword>
<dbReference type="GO" id="GO:0030008">
    <property type="term" value="C:TRAPP complex"/>
    <property type="evidence" value="ECO:0007669"/>
    <property type="project" value="UniProtKB-UniRule"/>
</dbReference>
<dbReference type="CDD" id="cd14855">
    <property type="entry name" value="TRAPPC1_MUM2"/>
    <property type="match status" value="1"/>
</dbReference>
<dbReference type="Proteomes" id="UP000193498">
    <property type="component" value="Unassembled WGS sequence"/>
</dbReference>
<dbReference type="GO" id="GO:0006888">
    <property type="term" value="P:endoplasmic reticulum to Golgi vesicle-mediated transport"/>
    <property type="evidence" value="ECO:0007669"/>
    <property type="project" value="UniProtKB-UniRule"/>
</dbReference>
<dbReference type="FunCoup" id="A0A1Y1Y883">
    <property type="interactions" value="180"/>
</dbReference>
<comment type="subunit">
    <text evidence="6">Part of the multisubunit transport protein particle (TRAPP) complex.</text>
</comment>
<dbReference type="SMART" id="SM01399">
    <property type="entry name" value="Sybindin"/>
    <property type="match status" value="1"/>
</dbReference>
<gene>
    <name evidence="8" type="ORF">K493DRAFT_283979</name>
</gene>
<comment type="similarity">
    <text evidence="5">Belongs to the TRAPP small subunits family. BET5 subfamily.</text>
</comment>
<feature type="compositionally biased region" description="Basic and acidic residues" evidence="7">
    <location>
        <begin position="34"/>
        <end position="43"/>
    </location>
</feature>
<evidence type="ECO:0000256" key="4">
    <source>
        <dbReference type="ARBA" id="ARBA00023034"/>
    </source>
</evidence>
<sequence length="164" mass="19468">MIYNLYIFDRHCECVFYQSWHKQRLSFQSSLSSRDPEHPEKITSNESQEPLDEEESKLIYGVILSLRNFANKLSPKQPGDGFLSYRTNTYKLHYYETLSGLKFVLMTDPGLDNMREVLRQIYGQIYVEYVVKNPLVKVDREFITNEHFKNALNRYIKSLSTYES</sequence>
<dbReference type="InterPro" id="IPR007233">
    <property type="entry name" value="TRAPPC"/>
</dbReference>
<keyword evidence="1 6" id="KW-0813">Transport</keyword>
<dbReference type="AlphaFoldDB" id="A0A1Y1Y883"/>
<protein>
    <recommendedName>
        <fullName evidence="6">Trafficking protein particle complex subunit</fullName>
    </recommendedName>
</protein>
<comment type="caution">
    <text evidence="8">The sequence shown here is derived from an EMBL/GenBank/DDBJ whole genome shotgun (WGS) entry which is preliminary data.</text>
</comment>
<dbReference type="OrthoDB" id="3364529at2759"/>
<dbReference type="Pfam" id="PF04099">
    <property type="entry name" value="Sybindin"/>
    <property type="match status" value="1"/>
</dbReference>
<evidence type="ECO:0000256" key="7">
    <source>
        <dbReference type="SAM" id="MobiDB-lite"/>
    </source>
</evidence>
<dbReference type="GO" id="GO:0005783">
    <property type="term" value="C:endoplasmic reticulum"/>
    <property type="evidence" value="ECO:0007669"/>
    <property type="project" value="UniProtKB-SubCell"/>
</dbReference>
<keyword evidence="4 6" id="KW-0333">Golgi apparatus</keyword>
<name>A0A1Y1Y883_9FUNG</name>
<evidence type="ECO:0000256" key="2">
    <source>
        <dbReference type="ARBA" id="ARBA00022824"/>
    </source>
</evidence>
<accession>A0A1Y1Y883</accession>
<proteinExistence type="inferred from homology"/>
<dbReference type="STRING" id="1314790.A0A1Y1Y883"/>
<dbReference type="EMBL" id="MCFE01000211">
    <property type="protein sequence ID" value="ORX94179.1"/>
    <property type="molecule type" value="Genomic_DNA"/>
</dbReference>
<keyword evidence="2 6" id="KW-0256">Endoplasmic reticulum</keyword>
<reference evidence="8 9" key="1">
    <citation type="submission" date="2016-07" db="EMBL/GenBank/DDBJ databases">
        <title>Pervasive Adenine N6-methylation of Active Genes in Fungi.</title>
        <authorList>
            <consortium name="DOE Joint Genome Institute"/>
            <person name="Mondo S.J."/>
            <person name="Dannebaum R.O."/>
            <person name="Kuo R.C."/>
            <person name="Labutti K."/>
            <person name="Haridas S."/>
            <person name="Kuo A."/>
            <person name="Salamov A."/>
            <person name="Ahrendt S.R."/>
            <person name="Lipzen A."/>
            <person name="Sullivan W."/>
            <person name="Andreopoulos W.B."/>
            <person name="Clum A."/>
            <person name="Lindquist E."/>
            <person name="Daum C."/>
            <person name="Ramamoorthy G.K."/>
            <person name="Gryganskyi A."/>
            <person name="Culley D."/>
            <person name="Magnuson J.K."/>
            <person name="James T.Y."/>
            <person name="O'Malley M.A."/>
            <person name="Stajich J.E."/>
            <person name="Spatafora J.W."/>
            <person name="Visel A."/>
            <person name="Grigoriev I.V."/>
        </authorList>
    </citation>
    <scope>NUCLEOTIDE SEQUENCE [LARGE SCALE GENOMIC DNA]</scope>
    <source>
        <strain evidence="8 9">CBS 931.73</strain>
    </source>
</reference>
<dbReference type="PANTHER" id="PTHR23249:SF16">
    <property type="entry name" value="TRAFFICKING PROTEIN PARTICLE COMPLEX SUBUNIT 1"/>
    <property type="match status" value="1"/>
</dbReference>
<dbReference type="PANTHER" id="PTHR23249">
    <property type="entry name" value="TRAFFICKING PROTEIN PARTICLE COMPLEX SUBUNIT"/>
    <property type="match status" value="1"/>
</dbReference>
<dbReference type="Gene3D" id="3.30.450.70">
    <property type="match status" value="1"/>
</dbReference>
<organism evidence="8 9">
    <name type="scientific">Basidiobolus meristosporus CBS 931.73</name>
    <dbReference type="NCBI Taxonomy" id="1314790"/>
    <lineage>
        <taxon>Eukaryota</taxon>
        <taxon>Fungi</taxon>
        <taxon>Fungi incertae sedis</taxon>
        <taxon>Zoopagomycota</taxon>
        <taxon>Entomophthoromycotina</taxon>
        <taxon>Basidiobolomycetes</taxon>
        <taxon>Basidiobolales</taxon>
        <taxon>Basidiobolaceae</taxon>
        <taxon>Basidiobolus</taxon>
    </lineage>
</organism>
<keyword evidence="9" id="KW-1185">Reference proteome</keyword>
<feature type="region of interest" description="Disordered" evidence="7">
    <location>
        <begin position="31"/>
        <end position="53"/>
    </location>
</feature>
<evidence type="ECO:0000313" key="8">
    <source>
        <dbReference type="EMBL" id="ORX94179.1"/>
    </source>
</evidence>
<evidence type="ECO:0000256" key="6">
    <source>
        <dbReference type="RuleBase" id="RU366065"/>
    </source>
</evidence>
<dbReference type="SUPFAM" id="SSF64356">
    <property type="entry name" value="SNARE-like"/>
    <property type="match status" value="1"/>
</dbReference>
<evidence type="ECO:0000313" key="9">
    <source>
        <dbReference type="Proteomes" id="UP000193498"/>
    </source>
</evidence>
<comment type="subcellular location">
    <subcellularLocation>
        <location evidence="6">Endoplasmic reticulum</location>
    </subcellularLocation>
    <subcellularLocation>
        <location evidence="6">Golgi apparatus</location>
        <location evidence="6">cis-Golgi network</location>
    </subcellularLocation>
</comment>